<dbReference type="AlphaFoldDB" id="S5YB15"/>
<feature type="compositionally biased region" description="Low complexity" evidence="1">
    <location>
        <begin position="10"/>
        <end position="21"/>
    </location>
</feature>
<name>S5YB15_PARAH</name>
<evidence type="ECO:0000313" key="3">
    <source>
        <dbReference type="EMBL" id="AGT08608.1"/>
    </source>
</evidence>
<feature type="region of interest" description="Disordered" evidence="1">
    <location>
        <begin position="1"/>
        <end position="24"/>
    </location>
</feature>
<reference evidence="3 4" key="1">
    <citation type="journal article" date="2014" name="BMC Genomics">
        <title>Architecture and functions of a multipartite genome of the methylotrophic bacterium Paracoccus aminophilus JCM 7686, containing primary and secondary chromids.</title>
        <authorList>
            <person name="Dziewit L."/>
            <person name="Czarnecki J."/>
            <person name="Wibberg D."/>
            <person name="Radlinska M."/>
            <person name="Mrozek P."/>
            <person name="Szymczak M."/>
            <person name="Schluter A."/>
            <person name="Puhler A."/>
            <person name="Bartosik D."/>
        </authorList>
    </citation>
    <scope>NUCLEOTIDE SEQUENCE [LARGE SCALE GENOMIC DNA]</scope>
    <source>
        <strain evidence="3">JCM 7686</strain>
    </source>
</reference>
<keyword evidence="2" id="KW-1133">Transmembrane helix</keyword>
<organism evidence="3 4">
    <name type="scientific">Paracoccus aminophilus JCM 7686</name>
    <dbReference type="NCBI Taxonomy" id="1367847"/>
    <lineage>
        <taxon>Bacteria</taxon>
        <taxon>Pseudomonadati</taxon>
        <taxon>Pseudomonadota</taxon>
        <taxon>Alphaproteobacteria</taxon>
        <taxon>Rhodobacterales</taxon>
        <taxon>Paracoccaceae</taxon>
        <taxon>Paracoccus</taxon>
    </lineage>
</organism>
<dbReference type="KEGG" id="pami:JCM7686_1507"/>
<dbReference type="PATRIC" id="fig|1367847.3.peg.1480"/>
<evidence type="ECO:0000256" key="1">
    <source>
        <dbReference type="SAM" id="MobiDB-lite"/>
    </source>
</evidence>
<proteinExistence type="predicted"/>
<dbReference type="RefSeq" id="WP_020950246.1">
    <property type="nucleotide sequence ID" value="NC_022041.1"/>
</dbReference>
<keyword evidence="2" id="KW-0812">Transmembrane</keyword>
<evidence type="ECO:0000313" key="4">
    <source>
        <dbReference type="Proteomes" id="UP000015480"/>
    </source>
</evidence>
<accession>S5YB15</accession>
<feature type="transmembrane region" description="Helical" evidence="2">
    <location>
        <begin position="36"/>
        <end position="54"/>
    </location>
</feature>
<dbReference type="HOGENOM" id="CLU_3028087_0_0_5"/>
<dbReference type="EMBL" id="CP006650">
    <property type="protein sequence ID" value="AGT08608.1"/>
    <property type="molecule type" value="Genomic_DNA"/>
</dbReference>
<keyword evidence="4" id="KW-1185">Reference proteome</keyword>
<gene>
    <name evidence="3" type="ORF">JCM7686_1507</name>
</gene>
<keyword evidence="2" id="KW-0472">Membrane</keyword>
<sequence>MSDGKAQPNGTTSAQTTASGGVPHHVITGKEVARNWVIFFAGMAALMTGSYWLFS</sequence>
<dbReference type="Proteomes" id="UP000015480">
    <property type="component" value="Chromosome"/>
</dbReference>
<evidence type="ECO:0000256" key="2">
    <source>
        <dbReference type="SAM" id="Phobius"/>
    </source>
</evidence>
<protein>
    <submittedName>
        <fullName evidence="3">Uncharacterized protein</fullName>
    </submittedName>
</protein>